<evidence type="ECO:0000259" key="7">
    <source>
        <dbReference type="Pfam" id="PF07980"/>
    </source>
</evidence>
<sequence length="598" mass="67616">MKKNKLIYVLGALLSVGAISCDLTEKPTSFYEMDTYFTTADKAKMAVIGIYDCLAAEGSYGQYAMPFASSDDMYMVRGTATGDGTRRDISHYALTSSNTWIASVWNYTYEGIDRANTAISGIEGMPGYEDSDELKELVAQARFLRAFLAFDLVRYWGDVPFKTTSTGSFGETSQPRTEREKIYDQIVIDLDFAKQYLNPGSQVASSEVPCRGAARALLMRAYLQRAGYSLDRATRKLTRPDDATRQKYFEAVIKEWEAFNTEGYHDFYSAGYEALFKNYSKLVLNNQESLWEIAFEPNNGQKDNAGYWATYNGPLVDAPDAGSGAANQTHMGRANAFFIVLPYWGHFYEDNDVRRDVNFVDYVYRWVKKDQDQVKMTVCQEISKNMYRYPGKWRREWMAPGFVDPNHTGVNYCPLRYADVVLMAAEAYNETGNTPEAWRLLNSVRTRSEATAITSANYASLMKAPKVYDLPFISDGDEAGKFRTALYWERAFETAYEGQRKFDLIRWGILGDALRAAQAYIENWEEGAAEFKDVDKNGKPTKLEDGATPAVWDPVVWATQNYVAGHNFVDGKHELLPIPLAEIQSNAQLNGENNPGYE</sequence>
<evidence type="ECO:0000256" key="2">
    <source>
        <dbReference type="ARBA" id="ARBA00006275"/>
    </source>
</evidence>
<organism evidence="9 10">
    <name type="scientific">Bacteroides clarus</name>
    <dbReference type="NCBI Taxonomy" id="626929"/>
    <lineage>
        <taxon>Bacteria</taxon>
        <taxon>Pseudomonadati</taxon>
        <taxon>Bacteroidota</taxon>
        <taxon>Bacteroidia</taxon>
        <taxon>Bacteroidales</taxon>
        <taxon>Bacteroidaceae</taxon>
        <taxon>Bacteroides</taxon>
    </lineage>
</organism>
<reference evidence="10" key="1">
    <citation type="submission" date="2017-04" db="EMBL/GenBank/DDBJ databases">
        <title>Function of individual gut microbiota members based on whole genome sequencing of pure cultures obtained from chicken caecum.</title>
        <authorList>
            <person name="Medvecky M."/>
            <person name="Cejkova D."/>
            <person name="Polansky O."/>
            <person name="Karasova D."/>
            <person name="Kubasova T."/>
            <person name="Cizek A."/>
            <person name="Rychlik I."/>
        </authorList>
    </citation>
    <scope>NUCLEOTIDE SEQUENCE [LARGE SCALE GENOMIC DNA]</scope>
    <source>
        <strain evidence="10">An43</strain>
    </source>
</reference>
<comment type="similarity">
    <text evidence="2">Belongs to the SusD family.</text>
</comment>
<proteinExistence type="inferred from homology"/>
<name>A0A1Y3YW14_9BACE</name>
<dbReference type="CDD" id="cd08977">
    <property type="entry name" value="SusD"/>
    <property type="match status" value="1"/>
</dbReference>
<protein>
    <submittedName>
        <fullName evidence="9">RagB/SusD family nutrient uptake outer membrane protein</fullName>
    </submittedName>
</protein>
<evidence type="ECO:0000256" key="5">
    <source>
        <dbReference type="ARBA" id="ARBA00023237"/>
    </source>
</evidence>
<dbReference type="Pfam" id="PF14322">
    <property type="entry name" value="SusD-like_3"/>
    <property type="match status" value="1"/>
</dbReference>
<evidence type="ECO:0000313" key="10">
    <source>
        <dbReference type="Proteomes" id="UP000195386"/>
    </source>
</evidence>
<dbReference type="PROSITE" id="PS51257">
    <property type="entry name" value="PROKAR_LIPOPROTEIN"/>
    <property type="match status" value="1"/>
</dbReference>
<dbReference type="Pfam" id="PF07980">
    <property type="entry name" value="SusD_RagB"/>
    <property type="match status" value="1"/>
</dbReference>
<comment type="caution">
    <text evidence="9">The sequence shown here is derived from an EMBL/GenBank/DDBJ whole genome shotgun (WGS) entry which is preliminary data.</text>
</comment>
<evidence type="ECO:0000256" key="4">
    <source>
        <dbReference type="ARBA" id="ARBA00023136"/>
    </source>
</evidence>
<comment type="subcellular location">
    <subcellularLocation>
        <location evidence="1">Cell outer membrane</location>
    </subcellularLocation>
</comment>
<dbReference type="GO" id="GO:0009279">
    <property type="term" value="C:cell outer membrane"/>
    <property type="evidence" value="ECO:0007669"/>
    <property type="project" value="UniProtKB-SubCell"/>
</dbReference>
<dbReference type="InterPro" id="IPR011990">
    <property type="entry name" value="TPR-like_helical_dom_sf"/>
</dbReference>
<evidence type="ECO:0000259" key="8">
    <source>
        <dbReference type="Pfam" id="PF14322"/>
    </source>
</evidence>
<evidence type="ECO:0000256" key="3">
    <source>
        <dbReference type="ARBA" id="ARBA00022729"/>
    </source>
</evidence>
<dbReference type="InterPro" id="IPR033985">
    <property type="entry name" value="SusD-like_N"/>
</dbReference>
<accession>A0A1Y3YW14</accession>
<feature type="domain" description="RagB/SusD" evidence="7">
    <location>
        <begin position="287"/>
        <end position="597"/>
    </location>
</feature>
<feature type="domain" description="SusD-like N-terminal" evidence="8">
    <location>
        <begin position="64"/>
        <end position="223"/>
    </location>
</feature>
<evidence type="ECO:0000313" key="9">
    <source>
        <dbReference type="EMBL" id="OUO02026.1"/>
    </source>
</evidence>
<dbReference type="SUPFAM" id="SSF48452">
    <property type="entry name" value="TPR-like"/>
    <property type="match status" value="1"/>
</dbReference>
<keyword evidence="4" id="KW-0472">Membrane</keyword>
<feature type="chain" id="PRO_5010986162" evidence="6">
    <location>
        <begin position="21"/>
        <end position="598"/>
    </location>
</feature>
<dbReference type="InterPro" id="IPR012944">
    <property type="entry name" value="SusD_RagB_dom"/>
</dbReference>
<feature type="signal peptide" evidence="6">
    <location>
        <begin position="1"/>
        <end position="20"/>
    </location>
</feature>
<dbReference type="Gene3D" id="1.25.40.390">
    <property type="match status" value="1"/>
</dbReference>
<dbReference type="EMBL" id="NFII01000003">
    <property type="protein sequence ID" value="OUO02026.1"/>
    <property type="molecule type" value="Genomic_DNA"/>
</dbReference>
<dbReference type="Proteomes" id="UP000195386">
    <property type="component" value="Unassembled WGS sequence"/>
</dbReference>
<dbReference type="AlphaFoldDB" id="A0A1Y3YW14"/>
<gene>
    <name evidence="9" type="ORF">B5F97_04360</name>
</gene>
<evidence type="ECO:0000256" key="1">
    <source>
        <dbReference type="ARBA" id="ARBA00004442"/>
    </source>
</evidence>
<keyword evidence="3 6" id="KW-0732">Signal</keyword>
<evidence type="ECO:0000256" key="6">
    <source>
        <dbReference type="SAM" id="SignalP"/>
    </source>
</evidence>
<dbReference type="RefSeq" id="WP_022218318.1">
    <property type="nucleotide sequence ID" value="NZ_CALIXP010000013.1"/>
</dbReference>
<keyword evidence="5" id="KW-0998">Cell outer membrane</keyword>